<dbReference type="GO" id="GO:0008234">
    <property type="term" value="F:cysteine-type peptidase activity"/>
    <property type="evidence" value="ECO:0007669"/>
    <property type="project" value="InterPro"/>
</dbReference>
<dbReference type="InterPro" id="IPR038765">
    <property type="entry name" value="Papain-like_cys_pep_sf"/>
</dbReference>
<evidence type="ECO:0000256" key="3">
    <source>
        <dbReference type="ARBA" id="ARBA00005234"/>
    </source>
</evidence>
<evidence type="ECO:0000256" key="8">
    <source>
        <dbReference type="ARBA" id="ARBA00022692"/>
    </source>
</evidence>
<evidence type="ECO:0000256" key="9">
    <source>
        <dbReference type="ARBA" id="ARBA00022801"/>
    </source>
</evidence>
<comment type="similarity">
    <text evidence="4">Belongs to the sarcoglycan beta/delta/gamma/zeta family.</text>
</comment>
<keyword evidence="15" id="KW-0206">Cytoskeleton</keyword>
<keyword evidence="12 17" id="KW-0472">Membrane</keyword>
<dbReference type="Pfam" id="PF04790">
    <property type="entry name" value="Sarcoglycan_1"/>
    <property type="match status" value="1"/>
</dbReference>
<evidence type="ECO:0000313" key="19">
    <source>
        <dbReference type="EMBL" id="KAK0394694.1"/>
    </source>
</evidence>
<gene>
    <name evidence="19" type="ORF">QR680_000878</name>
</gene>
<reference evidence="19" key="1">
    <citation type="submission" date="2023-06" db="EMBL/GenBank/DDBJ databases">
        <title>Genomic analysis of the entomopathogenic nematode Steinernema hermaphroditum.</title>
        <authorList>
            <person name="Schwarz E.M."/>
            <person name="Heppert J.K."/>
            <person name="Baniya A."/>
            <person name="Schwartz H.T."/>
            <person name="Tan C.-H."/>
            <person name="Antoshechkin I."/>
            <person name="Sternberg P.W."/>
            <person name="Goodrich-Blair H."/>
            <person name="Dillman A.R."/>
        </authorList>
    </citation>
    <scope>NUCLEOTIDE SEQUENCE</scope>
    <source>
        <strain evidence="19">PS9179</strain>
        <tissue evidence="19">Whole animal</tissue>
    </source>
</reference>
<dbReference type="GO" id="GO:0042383">
    <property type="term" value="C:sarcolemma"/>
    <property type="evidence" value="ECO:0007669"/>
    <property type="project" value="UniProtKB-SubCell"/>
</dbReference>
<keyword evidence="20" id="KW-1185">Reference proteome</keyword>
<dbReference type="PANTHER" id="PTHR12939">
    <property type="entry name" value="SARCOGLYCAN"/>
    <property type="match status" value="1"/>
</dbReference>
<dbReference type="AlphaFoldDB" id="A0AA39GWY3"/>
<proteinExistence type="inferred from homology"/>
<dbReference type="InterPro" id="IPR039972">
    <property type="entry name" value="Sarcoglycan_gamma/delta/zeta"/>
</dbReference>
<feature type="domain" description="Ubiquitin-like protease family profile" evidence="18">
    <location>
        <begin position="417"/>
        <end position="533"/>
    </location>
</feature>
<evidence type="ECO:0000259" key="18">
    <source>
        <dbReference type="Pfam" id="PF02902"/>
    </source>
</evidence>
<evidence type="ECO:0000256" key="6">
    <source>
        <dbReference type="ARBA" id="ARBA00022490"/>
    </source>
</evidence>
<dbReference type="GO" id="GO:0016012">
    <property type="term" value="C:sarcoglycan complex"/>
    <property type="evidence" value="ECO:0007669"/>
    <property type="project" value="InterPro"/>
</dbReference>
<evidence type="ECO:0000256" key="5">
    <source>
        <dbReference type="ARBA" id="ARBA00022475"/>
    </source>
</evidence>
<evidence type="ECO:0000256" key="1">
    <source>
        <dbReference type="ARBA" id="ARBA00004245"/>
    </source>
</evidence>
<evidence type="ECO:0000256" key="7">
    <source>
        <dbReference type="ARBA" id="ARBA00022670"/>
    </source>
</evidence>
<feature type="transmembrane region" description="Helical" evidence="17">
    <location>
        <begin position="76"/>
        <end position="99"/>
    </location>
</feature>
<evidence type="ECO:0000256" key="12">
    <source>
        <dbReference type="ARBA" id="ARBA00023136"/>
    </source>
</evidence>
<organism evidence="19 20">
    <name type="scientific">Steinernema hermaphroditum</name>
    <dbReference type="NCBI Taxonomy" id="289476"/>
    <lineage>
        <taxon>Eukaryota</taxon>
        <taxon>Metazoa</taxon>
        <taxon>Ecdysozoa</taxon>
        <taxon>Nematoda</taxon>
        <taxon>Chromadorea</taxon>
        <taxon>Rhabditida</taxon>
        <taxon>Tylenchina</taxon>
        <taxon>Panagrolaimomorpha</taxon>
        <taxon>Strongyloidoidea</taxon>
        <taxon>Steinernematidae</taxon>
        <taxon>Steinernema</taxon>
    </lineage>
</organism>
<evidence type="ECO:0000256" key="15">
    <source>
        <dbReference type="ARBA" id="ARBA00023212"/>
    </source>
</evidence>
<keyword evidence="11 17" id="KW-1133">Transmembrane helix</keyword>
<accession>A0AA39GWY3</accession>
<keyword evidence="10" id="KW-0735">Signal-anchor</keyword>
<feature type="compositionally biased region" description="Basic residues" evidence="16">
    <location>
        <begin position="561"/>
        <end position="575"/>
    </location>
</feature>
<evidence type="ECO:0000256" key="2">
    <source>
        <dbReference type="ARBA" id="ARBA00004274"/>
    </source>
</evidence>
<evidence type="ECO:0000256" key="4">
    <source>
        <dbReference type="ARBA" id="ARBA00007574"/>
    </source>
</evidence>
<evidence type="ECO:0000256" key="14">
    <source>
        <dbReference type="ARBA" id="ARBA00023180"/>
    </source>
</evidence>
<evidence type="ECO:0000256" key="13">
    <source>
        <dbReference type="ARBA" id="ARBA00023157"/>
    </source>
</evidence>
<dbReference type="GO" id="GO:0006508">
    <property type="term" value="P:proteolysis"/>
    <property type="evidence" value="ECO:0007669"/>
    <property type="project" value="UniProtKB-KW"/>
</dbReference>
<name>A0AA39GWY3_9BILA</name>
<dbReference type="PANTHER" id="PTHR12939:SF10">
    <property type="entry name" value="EG:4F1.1 PROTEIN"/>
    <property type="match status" value="1"/>
</dbReference>
<evidence type="ECO:0000313" key="20">
    <source>
        <dbReference type="Proteomes" id="UP001175271"/>
    </source>
</evidence>
<protein>
    <recommendedName>
        <fullName evidence="18">Ubiquitin-like protease family profile domain-containing protein</fullName>
    </recommendedName>
</protein>
<dbReference type="Gene3D" id="3.40.395.10">
    <property type="entry name" value="Adenoviral Proteinase, Chain A"/>
    <property type="match status" value="1"/>
</dbReference>
<keyword evidence="14" id="KW-0325">Glycoprotein</keyword>
<comment type="caution">
    <text evidence="19">The sequence shown here is derived from an EMBL/GenBank/DDBJ whole genome shotgun (WGS) entry which is preliminary data.</text>
</comment>
<dbReference type="EMBL" id="JAUCMV010000005">
    <property type="protein sequence ID" value="KAK0394694.1"/>
    <property type="molecule type" value="Genomic_DNA"/>
</dbReference>
<keyword evidence="6" id="KW-0963">Cytoplasm</keyword>
<dbReference type="Pfam" id="PF02902">
    <property type="entry name" value="Peptidase_C48"/>
    <property type="match status" value="1"/>
</dbReference>
<comment type="similarity">
    <text evidence="3">Belongs to the peptidase C48 family.</text>
</comment>
<dbReference type="SUPFAM" id="SSF54001">
    <property type="entry name" value="Cysteine proteinases"/>
    <property type="match status" value="1"/>
</dbReference>
<evidence type="ECO:0000256" key="16">
    <source>
        <dbReference type="SAM" id="MobiDB-lite"/>
    </source>
</evidence>
<dbReference type="InterPro" id="IPR006875">
    <property type="entry name" value="Sarcoglycan"/>
</dbReference>
<keyword evidence="7" id="KW-0645">Protease</keyword>
<sequence length="575" mass="63806">MAARYNHTPYGLPPRGYPEEAVWSRNAYDVQKQPLGYPTSMRESSQPLTTVVHSNMKPTSDSNIYKVGIYGWRKRCLYVFIVALTVIIVINLALTIWVMSVLDISLGGMGALKITDDGIHVKGKAQFEEPVQFSQLSTANDEALVIDSPLGVSVQARNQTGHRTAGLDLGTDGKATAVCDRFEVYDSDRKLLFFADTNQIGLKLDNLRILDEGGSVFDGAIQTAVVRPELDTPLSLESPTRDILIDAAQDVEILSSAGEIQIQSLLDISLNSKQGEIRLDSGNIVMSGLARSDGRGAAQYQLCICHSGRVFLAAERADCRADRSICIMADEICILSSDDEAPPEEQQVSILEQRKLQYGALIGQGTNKGSTWINDRTVFDYLSLKLPEFLVIEPLVLQAGYNIDLRGIIGSREDAPKGVVLMPMQHENHWILGILEIQLGMVAVFDTLRKELDEDVWMKMEDVAKALIKKFPGTGSNHRTSNAVYVIQARDDQYAMQFDLVNCGPLICMLACAYSARESLFFNEDDITKWREQTFEFLVKTEVNVQSYRIVPPKEADKAPKRASLKKTKKTKKAS</sequence>
<keyword evidence="13" id="KW-1015">Disulfide bond</keyword>
<keyword evidence="8 17" id="KW-0812">Transmembrane</keyword>
<evidence type="ECO:0000256" key="10">
    <source>
        <dbReference type="ARBA" id="ARBA00022968"/>
    </source>
</evidence>
<evidence type="ECO:0000256" key="17">
    <source>
        <dbReference type="SAM" id="Phobius"/>
    </source>
</evidence>
<feature type="region of interest" description="Disordered" evidence="16">
    <location>
        <begin position="554"/>
        <end position="575"/>
    </location>
</feature>
<dbReference type="Proteomes" id="UP001175271">
    <property type="component" value="Unassembled WGS sequence"/>
</dbReference>
<comment type="subcellular location">
    <subcellularLocation>
        <location evidence="2">Cell membrane</location>
        <location evidence="2">Sarcolemma</location>
        <topology evidence="2">Single-pass type II membrane protein</topology>
    </subcellularLocation>
    <subcellularLocation>
        <location evidence="1">Cytoplasm</location>
        <location evidence="1">Cytoskeleton</location>
    </subcellularLocation>
</comment>
<evidence type="ECO:0000256" key="11">
    <source>
        <dbReference type="ARBA" id="ARBA00022989"/>
    </source>
</evidence>
<dbReference type="GO" id="GO:0005856">
    <property type="term" value="C:cytoskeleton"/>
    <property type="evidence" value="ECO:0007669"/>
    <property type="project" value="UniProtKB-SubCell"/>
</dbReference>
<keyword evidence="5" id="KW-1003">Cell membrane</keyword>
<keyword evidence="9" id="KW-0378">Hydrolase</keyword>
<dbReference type="InterPro" id="IPR003653">
    <property type="entry name" value="Peptidase_C48_C"/>
</dbReference>